<dbReference type="eggNOG" id="COG2336">
    <property type="taxonomic scope" value="Bacteria"/>
</dbReference>
<dbReference type="AlphaFoldDB" id="A0A0A2Y0Z6"/>
<protein>
    <submittedName>
        <fullName evidence="2">PbsX family transcriptional regulator</fullName>
    </submittedName>
</protein>
<evidence type="ECO:0000259" key="1">
    <source>
        <dbReference type="SMART" id="SM00966"/>
    </source>
</evidence>
<dbReference type="InterPro" id="IPR037914">
    <property type="entry name" value="SpoVT-AbrB_sf"/>
</dbReference>
<feature type="domain" description="SpoVT-AbrB" evidence="1">
    <location>
        <begin position="6"/>
        <end position="51"/>
    </location>
</feature>
<dbReference type="GO" id="GO:0097351">
    <property type="term" value="F:toxin sequestering activity"/>
    <property type="evidence" value="ECO:0007669"/>
    <property type="project" value="InterPro"/>
</dbReference>
<sequence>MQLTIKKWGNSVGIRIPAPVLSELQLNVDHLVDMQVENGKIIIAPLPQQPSLTQLLANIHPDNLHQEVDFGEAEGGEW</sequence>
<evidence type="ECO:0000313" key="2">
    <source>
        <dbReference type="EMBL" id="KGQ36817.1"/>
    </source>
</evidence>
<dbReference type="EMBL" id="JPXX01000023">
    <property type="protein sequence ID" value="KGQ36817.1"/>
    <property type="molecule type" value="Genomic_DNA"/>
</dbReference>
<dbReference type="PANTHER" id="PTHR40516">
    <property type="entry name" value="ANTITOXIN CHPS-RELATED"/>
    <property type="match status" value="1"/>
</dbReference>
<reference evidence="2 3" key="1">
    <citation type="submission" date="2014-08" db="EMBL/GenBank/DDBJ databases">
        <title>Chaperone-usher fimbriae in a diverse selection of Gallibacterium genomes.</title>
        <authorList>
            <person name="Kudirkiene E."/>
            <person name="Bager R.J."/>
            <person name="Johnson T.J."/>
            <person name="Bojesen A.M."/>
        </authorList>
    </citation>
    <scope>NUCLEOTIDE SEQUENCE [LARGE SCALE GENOMIC DNA]</scope>
    <source>
        <strain evidence="2 3">CCM5974</strain>
    </source>
</reference>
<dbReference type="Proteomes" id="UP000030539">
    <property type="component" value="Unassembled WGS sequence"/>
</dbReference>
<dbReference type="STRING" id="155515.JP36_08825"/>
<gene>
    <name evidence="2" type="ORF">JP36_08825</name>
</gene>
<dbReference type="InterPro" id="IPR039052">
    <property type="entry name" value="Antitox_PemI-like"/>
</dbReference>
<dbReference type="SMART" id="SM00966">
    <property type="entry name" value="SpoVT_AbrB"/>
    <property type="match status" value="1"/>
</dbReference>
<dbReference type="SUPFAM" id="SSF89447">
    <property type="entry name" value="AbrB/MazE/MraZ-like"/>
    <property type="match status" value="1"/>
</dbReference>
<dbReference type="InterPro" id="IPR007159">
    <property type="entry name" value="SpoVT-AbrB_dom"/>
</dbReference>
<dbReference type="Pfam" id="PF04014">
    <property type="entry name" value="MazE_antitoxin"/>
    <property type="match status" value="1"/>
</dbReference>
<accession>A0A0A2Y0Z6</accession>
<comment type="caution">
    <text evidence="2">The sequence shown here is derived from an EMBL/GenBank/DDBJ whole genome shotgun (WGS) entry which is preliminary data.</text>
</comment>
<organism evidence="2 3">
    <name type="scientific">Gallibacterium genomosp. 1</name>
    <dbReference type="NCBI Taxonomy" id="155515"/>
    <lineage>
        <taxon>Bacteria</taxon>
        <taxon>Pseudomonadati</taxon>
        <taxon>Pseudomonadota</taxon>
        <taxon>Gammaproteobacteria</taxon>
        <taxon>Pasteurellales</taxon>
        <taxon>Pasteurellaceae</taxon>
        <taxon>Gallibacterium</taxon>
    </lineage>
</organism>
<dbReference type="GO" id="GO:0003677">
    <property type="term" value="F:DNA binding"/>
    <property type="evidence" value="ECO:0007669"/>
    <property type="project" value="InterPro"/>
</dbReference>
<proteinExistence type="predicted"/>
<name>A0A0A2Y0Z6_9PAST</name>
<dbReference type="RefSeq" id="WP_039173908.1">
    <property type="nucleotide sequence ID" value="NZ_JPXX01000023.1"/>
</dbReference>
<dbReference type="PANTHER" id="PTHR40516:SF1">
    <property type="entry name" value="ANTITOXIN CHPS-RELATED"/>
    <property type="match status" value="1"/>
</dbReference>
<dbReference type="Gene3D" id="2.10.260.10">
    <property type="match status" value="1"/>
</dbReference>
<evidence type="ECO:0000313" key="3">
    <source>
        <dbReference type="Proteomes" id="UP000030539"/>
    </source>
</evidence>